<dbReference type="PANTHER" id="PTHR30328">
    <property type="entry name" value="TRANSCRIPTIONAL REPRESSOR"/>
    <property type="match status" value="1"/>
</dbReference>
<dbReference type="Gene3D" id="1.10.357.10">
    <property type="entry name" value="Tetracycline Repressor, domain 2"/>
    <property type="match status" value="1"/>
</dbReference>
<dbReference type="InterPro" id="IPR013573">
    <property type="entry name" value="Tscrpt_reg_YcdC_C"/>
</dbReference>
<evidence type="ECO:0000259" key="4">
    <source>
        <dbReference type="PROSITE" id="PS50977"/>
    </source>
</evidence>
<dbReference type="InterPro" id="IPR001647">
    <property type="entry name" value="HTH_TetR"/>
</dbReference>
<reference evidence="7" key="2">
    <citation type="submission" date="2014-09" db="EMBL/GenBank/DDBJ databases">
        <authorList>
            <person name="Illeghems K.G."/>
        </authorList>
    </citation>
    <scope>NUCLEOTIDE SEQUENCE [LARGE SCALE GENOMIC DNA]</scope>
    <source>
        <strain evidence="7">108B</strain>
    </source>
</reference>
<evidence type="ECO:0000313" key="6">
    <source>
        <dbReference type="EMBL" id="OUL65863.1"/>
    </source>
</evidence>
<dbReference type="EMBL" id="LN606600">
    <property type="protein sequence ID" value="CEF42768.1"/>
    <property type="molecule type" value="Genomic_DNA"/>
</dbReference>
<accession>A0A0U5F0C4</accession>
<dbReference type="PROSITE" id="PS50977">
    <property type="entry name" value="HTH_TETR_2"/>
    <property type="match status" value="1"/>
</dbReference>
<proteinExistence type="predicted"/>
<dbReference type="KEGG" id="asz:ASN_3542"/>
<dbReference type="PRINTS" id="PR00455">
    <property type="entry name" value="HTHTETR"/>
</dbReference>
<organism evidence="5 7">
    <name type="scientific">Acetobacter senegalensis</name>
    <dbReference type="NCBI Taxonomy" id="446692"/>
    <lineage>
        <taxon>Bacteria</taxon>
        <taxon>Pseudomonadati</taxon>
        <taxon>Pseudomonadota</taxon>
        <taxon>Alphaproteobacteria</taxon>
        <taxon>Acetobacterales</taxon>
        <taxon>Acetobacteraceae</taxon>
        <taxon>Acetobacter</taxon>
    </lineage>
</organism>
<feature type="compositionally biased region" description="Basic and acidic residues" evidence="3">
    <location>
        <begin position="224"/>
        <end position="238"/>
    </location>
</feature>
<sequence>MTKKADLPRNPGVPRRNNTQQILNAAEKIFSAYGFAGARIDDIAKACDLPKANILYYFGSKEELYRATLQRLLVGWLADADQWISVKHTPAVGLEGYIRSKMAFSRSKPDASRLFMHELLAGGERVRAFLDSTLREHVEQKAVVFDYWHKQGLCAPVDSTHFMFTLWSMTQAYADMQVQFAAVLGRRRLNIADFEKGISTILQLAGSICLTEATADTPPQTKQLVHDTTKESKSAEKRNKNKRK</sequence>
<gene>
    <name evidence="5" type="primary">rutR</name>
    <name evidence="5" type="ORF">ASN_3542</name>
    <name evidence="6" type="ORF">HK16_13850</name>
</gene>
<dbReference type="Pfam" id="PF00440">
    <property type="entry name" value="TetR_N"/>
    <property type="match status" value="1"/>
</dbReference>
<dbReference type="Proteomes" id="UP000056109">
    <property type="component" value="Chromosome I"/>
</dbReference>
<dbReference type="Gene3D" id="1.10.10.60">
    <property type="entry name" value="Homeodomain-like"/>
    <property type="match status" value="1"/>
</dbReference>
<dbReference type="AlphaFoldDB" id="A0A0U5F0C4"/>
<keyword evidence="7" id="KW-1185">Reference proteome</keyword>
<evidence type="ECO:0000313" key="5">
    <source>
        <dbReference type="EMBL" id="CEF42768.1"/>
    </source>
</evidence>
<dbReference type="GO" id="GO:0045892">
    <property type="term" value="P:negative regulation of DNA-templated transcription"/>
    <property type="evidence" value="ECO:0007669"/>
    <property type="project" value="InterPro"/>
</dbReference>
<evidence type="ECO:0000313" key="7">
    <source>
        <dbReference type="Proteomes" id="UP000056109"/>
    </source>
</evidence>
<evidence type="ECO:0000256" key="3">
    <source>
        <dbReference type="SAM" id="MobiDB-lite"/>
    </source>
</evidence>
<protein>
    <submittedName>
        <fullName evidence="5">TetR family transcriptional regulator</fullName>
    </submittedName>
</protein>
<dbReference type="InterPro" id="IPR050109">
    <property type="entry name" value="HTH-type_TetR-like_transc_reg"/>
</dbReference>
<dbReference type="Pfam" id="PF08362">
    <property type="entry name" value="TetR_C_3"/>
    <property type="match status" value="1"/>
</dbReference>
<dbReference type="InterPro" id="IPR036271">
    <property type="entry name" value="Tet_transcr_reg_TetR-rel_C_sf"/>
</dbReference>
<dbReference type="GO" id="GO:0003677">
    <property type="term" value="F:DNA binding"/>
    <property type="evidence" value="ECO:0007669"/>
    <property type="project" value="UniProtKB-UniRule"/>
</dbReference>
<feature type="domain" description="HTH tetR-type" evidence="4">
    <location>
        <begin position="16"/>
        <end position="76"/>
    </location>
</feature>
<name>A0A0U5F0C4_9PROT</name>
<dbReference type="EMBL" id="JOOZ01000052">
    <property type="protein sequence ID" value="OUL65863.1"/>
    <property type="molecule type" value="Genomic_DNA"/>
</dbReference>
<dbReference type="SUPFAM" id="SSF48498">
    <property type="entry name" value="Tetracyclin repressor-like, C-terminal domain"/>
    <property type="match status" value="1"/>
</dbReference>
<feature type="DNA-binding region" description="H-T-H motif" evidence="2">
    <location>
        <begin position="39"/>
        <end position="58"/>
    </location>
</feature>
<evidence type="ECO:0000256" key="2">
    <source>
        <dbReference type="PROSITE-ProRule" id="PRU00335"/>
    </source>
</evidence>
<dbReference type="RefSeq" id="WP_058988862.1">
    <property type="nucleotide sequence ID" value="NZ_JOOZ01000052.1"/>
</dbReference>
<dbReference type="GeneID" id="34784488"/>
<reference evidence="5" key="3">
    <citation type="submission" date="2014-09" db="EMBL/GenBank/DDBJ databases">
        <authorList>
            <person name="Magalhaes I.L.F."/>
            <person name="Oliveira U."/>
            <person name="Santos F.R."/>
            <person name="Vidigal T.H.D.A."/>
            <person name="Brescovit A.D."/>
            <person name="Santos A.J."/>
        </authorList>
    </citation>
    <scope>NUCLEOTIDE SEQUENCE</scope>
    <source>
        <strain evidence="5">108B</strain>
    </source>
</reference>
<keyword evidence="1 2" id="KW-0238">DNA-binding</keyword>
<evidence type="ECO:0000313" key="8">
    <source>
        <dbReference type="Proteomes" id="UP000195072"/>
    </source>
</evidence>
<evidence type="ECO:0000256" key="1">
    <source>
        <dbReference type="ARBA" id="ARBA00023125"/>
    </source>
</evidence>
<dbReference type="SUPFAM" id="SSF46689">
    <property type="entry name" value="Homeodomain-like"/>
    <property type="match status" value="1"/>
</dbReference>
<dbReference type="Proteomes" id="UP000195072">
    <property type="component" value="Unassembled WGS sequence"/>
</dbReference>
<dbReference type="InterPro" id="IPR009057">
    <property type="entry name" value="Homeodomain-like_sf"/>
</dbReference>
<reference evidence="6 8" key="1">
    <citation type="submission" date="2014-06" db="EMBL/GenBank/DDBJ databases">
        <authorList>
            <person name="Ju J."/>
            <person name="Zhang J."/>
        </authorList>
    </citation>
    <scope>NUCLEOTIDE SEQUENCE [LARGE SCALE GENOMIC DNA]</scope>
    <source>
        <strain evidence="6">DmL_050</strain>
    </source>
</reference>
<dbReference type="PANTHER" id="PTHR30328:SF54">
    <property type="entry name" value="HTH-TYPE TRANSCRIPTIONAL REPRESSOR SCO4008"/>
    <property type="match status" value="1"/>
</dbReference>
<dbReference type="PATRIC" id="fig|446692.3.peg.3764"/>
<feature type="region of interest" description="Disordered" evidence="3">
    <location>
        <begin position="219"/>
        <end position="244"/>
    </location>
</feature>